<comment type="caution">
    <text evidence="1">The sequence shown here is derived from an EMBL/GenBank/DDBJ whole genome shotgun (WGS) entry which is preliminary data.</text>
</comment>
<dbReference type="InterPro" id="IPR005624">
    <property type="entry name" value="PduO/GlcC-like"/>
</dbReference>
<dbReference type="RefSeq" id="WP_185684338.1">
    <property type="nucleotide sequence ID" value="NZ_JACLAU010000030.1"/>
</dbReference>
<dbReference type="Pfam" id="PF03928">
    <property type="entry name" value="HbpS-like"/>
    <property type="match status" value="1"/>
</dbReference>
<evidence type="ECO:0000313" key="1">
    <source>
        <dbReference type="EMBL" id="MBC2652951.1"/>
    </source>
</evidence>
<dbReference type="Gene3D" id="3.30.450.150">
    <property type="entry name" value="Haem-degrading domain"/>
    <property type="match status" value="1"/>
</dbReference>
<dbReference type="InterPro" id="IPR052517">
    <property type="entry name" value="GlcG_carb_metab_protein"/>
</dbReference>
<name>A0A7X1F9R0_9SPHN</name>
<organism evidence="1 2">
    <name type="scientific">Novosphingobium aerophilum</name>
    <dbReference type="NCBI Taxonomy" id="2839843"/>
    <lineage>
        <taxon>Bacteria</taxon>
        <taxon>Pseudomonadati</taxon>
        <taxon>Pseudomonadota</taxon>
        <taxon>Alphaproteobacteria</taxon>
        <taxon>Sphingomonadales</taxon>
        <taxon>Sphingomonadaceae</taxon>
        <taxon>Novosphingobium</taxon>
    </lineage>
</organism>
<proteinExistence type="predicted"/>
<dbReference type="Proteomes" id="UP000520156">
    <property type="component" value="Unassembled WGS sequence"/>
</dbReference>
<dbReference type="AlphaFoldDB" id="A0A7X1F9R0"/>
<accession>A0A7X1F9R0</accession>
<dbReference type="PANTHER" id="PTHR34309:SF10">
    <property type="entry name" value="SLR1406 PROTEIN"/>
    <property type="match status" value="1"/>
</dbReference>
<reference evidence="1 2" key="1">
    <citation type="submission" date="2020-08" db="EMBL/GenBank/DDBJ databases">
        <title>The genome sequence of Novosphingobium flavum 4Y4.</title>
        <authorList>
            <person name="Liu Y."/>
        </authorList>
    </citation>
    <scope>NUCLEOTIDE SEQUENCE [LARGE SCALE GENOMIC DNA]</scope>
    <source>
        <strain evidence="1 2">4Y4</strain>
    </source>
</reference>
<protein>
    <submittedName>
        <fullName evidence="1">Heme-binding protein</fullName>
    </submittedName>
</protein>
<dbReference type="PANTHER" id="PTHR34309">
    <property type="entry name" value="SLR1406 PROTEIN"/>
    <property type="match status" value="1"/>
</dbReference>
<dbReference type="EMBL" id="JACLAU010000030">
    <property type="protein sequence ID" value="MBC2652951.1"/>
    <property type="molecule type" value="Genomic_DNA"/>
</dbReference>
<sequence length="147" mass="14773">MTILSLAQAQAIITTTLAEARSRGAQPLAVVVLDAGGHPVALAREDGATFFRHRIAMAKAIGALGMGADTRVLAQRAATNPAFFQAVAATVEGQIAYSPGGVLMRDAAGQVIGAVGVSGDTGDCDEDCARAGIRAAGLEQGTPEQAA</sequence>
<evidence type="ECO:0000313" key="2">
    <source>
        <dbReference type="Proteomes" id="UP000520156"/>
    </source>
</evidence>
<dbReference type="SUPFAM" id="SSF143744">
    <property type="entry name" value="GlcG-like"/>
    <property type="match status" value="1"/>
</dbReference>
<keyword evidence="2" id="KW-1185">Reference proteome</keyword>
<dbReference type="InterPro" id="IPR038084">
    <property type="entry name" value="PduO/GlcC-like_sf"/>
</dbReference>
<gene>
    <name evidence="1" type="ORF">H7F49_14735</name>
</gene>